<evidence type="ECO:0008006" key="2">
    <source>
        <dbReference type="Google" id="ProtNLM"/>
    </source>
</evidence>
<dbReference type="EMBL" id="LAZR01015118">
    <property type="protein sequence ID" value="KKM14563.1"/>
    <property type="molecule type" value="Genomic_DNA"/>
</dbReference>
<dbReference type="AlphaFoldDB" id="A0A0F9JXF4"/>
<comment type="caution">
    <text evidence="1">The sequence shown here is derived from an EMBL/GenBank/DDBJ whole genome shotgun (WGS) entry which is preliminary data.</text>
</comment>
<gene>
    <name evidence="1" type="ORF">LCGC14_1704890</name>
</gene>
<organism evidence="1">
    <name type="scientific">marine sediment metagenome</name>
    <dbReference type="NCBI Taxonomy" id="412755"/>
    <lineage>
        <taxon>unclassified sequences</taxon>
        <taxon>metagenomes</taxon>
        <taxon>ecological metagenomes</taxon>
    </lineage>
</organism>
<accession>A0A0F9JXF4</accession>
<sequence>MAKEQGVRVDDLIALSSANDPYYVGKPAQVRDAEWFADLWQRFGYGDGVHLRRVHYQAQAQDPGIELPVTLTWTVKDGPLAGRKQSTDIYINNEQCWSYLTKAAKYARYLGLVDAGSFVDRRNPEAIINAHNPDPDSSYYQDPEPRAEIDGGWYTKKTDDLWDTDDNDEYALPPLPELDALPYELPDTPWLKARGYVGTPQGYLVEIWAEKSTMDDVLNPLCRQYGVNYIRGLGEMSISSVIDFLNRVKDTARPARILYVSDFDPAGRQMPVSVSRKIEFYLESLREEGHDIALQPIVLTSEQIDTFQLPPAPVKDSDKRKAAWDAIHGASAAVELDALEALHPGELTKTVKAEILKYYDPRYDNSLRDAQYDYQHLLDDDQNEVIAGYGNETDALAADYGDLTTDWETTRERFNELVAGFQTDIEAHRAELETITERAADLHQTIKNDLETVDVEAPKIPEPDLPKESDGAICLRPRLF</sequence>
<evidence type="ECO:0000313" key="1">
    <source>
        <dbReference type="EMBL" id="KKM14563.1"/>
    </source>
</evidence>
<name>A0A0F9JXF4_9ZZZZ</name>
<reference evidence="1" key="1">
    <citation type="journal article" date="2015" name="Nature">
        <title>Complex archaea that bridge the gap between prokaryotes and eukaryotes.</title>
        <authorList>
            <person name="Spang A."/>
            <person name="Saw J.H."/>
            <person name="Jorgensen S.L."/>
            <person name="Zaremba-Niedzwiedzka K."/>
            <person name="Martijn J."/>
            <person name="Lind A.E."/>
            <person name="van Eijk R."/>
            <person name="Schleper C."/>
            <person name="Guy L."/>
            <person name="Ettema T.J."/>
        </authorList>
    </citation>
    <scope>NUCLEOTIDE SEQUENCE</scope>
</reference>
<protein>
    <recommendedName>
        <fullName evidence="2">DUF2399 domain-containing protein</fullName>
    </recommendedName>
</protein>
<proteinExistence type="predicted"/>